<dbReference type="AlphaFoldDB" id="A7NPJ5"/>
<evidence type="ECO:0000313" key="2">
    <source>
        <dbReference type="Proteomes" id="UP000000263"/>
    </source>
</evidence>
<dbReference type="RefSeq" id="WP_012121915.1">
    <property type="nucleotide sequence ID" value="NC_009767.1"/>
</dbReference>
<dbReference type="PANTHER" id="PTHR48228">
    <property type="entry name" value="SUCCINYL-COA--D-CITRAMALATE COA-TRANSFERASE"/>
    <property type="match status" value="1"/>
</dbReference>
<dbReference type="InterPro" id="IPR050509">
    <property type="entry name" value="CoA-transferase_III"/>
</dbReference>
<accession>A7NPJ5</accession>
<proteinExistence type="predicted"/>
<dbReference type="KEGG" id="rca:Rcas_3441"/>
<dbReference type="Pfam" id="PF02515">
    <property type="entry name" value="CoA_transf_3"/>
    <property type="match status" value="1"/>
</dbReference>
<dbReference type="Proteomes" id="UP000000263">
    <property type="component" value="Chromosome"/>
</dbReference>
<name>A7NPJ5_ROSCS</name>
<dbReference type="InterPro" id="IPR044855">
    <property type="entry name" value="CoA-Trfase_III_dom3_sf"/>
</dbReference>
<dbReference type="OrthoDB" id="9780178at2"/>
<gene>
    <name evidence="1" type="ordered locus">Rcas_3441</name>
</gene>
<dbReference type="eggNOG" id="COG1804">
    <property type="taxonomic scope" value="Bacteria"/>
</dbReference>
<dbReference type="InterPro" id="IPR023606">
    <property type="entry name" value="CoA-Trfase_III_dom_1_sf"/>
</dbReference>
<organism evidence="1 2">
    <name type="scientific">Roseiflexus castenholzii (strain DSM 13941 / HLO8)</name>
    <dbReference type="NCBI Taxonomy" id="383372"/>
    <lineage>
        <taxon>Bacteria</taxon>
        <taxon>Bacillati</taxon>
        <taxon>Chloroflexota</taxon>
        <taxon>Chloroflexia</taxon>
        <taxon>Chloroflexales</taxon>
        <taxon>Roseiflexineae</taxon>
        <taxon>Roseiflexaceae</taxon>
        <taxon>Roseiflexus</taxon>
    </lineage>
</organism>
<dbReference type="InterPro" id="IPR003673">
    <property type="entry name" value="CoA-Trfase_fam_III"/>
</dbReference>
<dbReference type="HOGENOM" id="CLU_033975_2_1_0"/>
<dbReference type="EMBL" id="CP000804">
    <property type="protein sequence ID" value="ABU59491.1"/>
    <property type="molecule type" value="Genomic_DNA"/>
</dbReference>
<keyword evidence="2" id="KW-1185">Reference proteome</keyword>
<sequence>MNHVPLTGITVLDLSRLIPGPYATLLLAQMGAHVIKVEPPGMGDYLRLLPPHGPDGMNPIFTALNRGKQSIVVDLNDAAGQRILRELAKRADVLVESFRPGVLDRFGVGLELLRHDNPRLITCSLAGYAADSPLASAPGHDLTYQAVAGALRLTAAPPTLPALPLADLAGGLFAALGILAALAARHISGEGQHVPVTLEESIGALLVLEHSEIDMPMRFGDMLRGSRAGYRLYRCSDGRYLALAALEEKFWNAFCNAVGRSAWRARFAEFDQEPLAAEVAALLAERPAREWEALLLAADVPCAVVATLAEARRYAPLPFAAGGAPPEAPAPKHGEHTGAVLREWKIA</sequence>
<protein>
    <submittedName>
        <fullName evidence="1">L-carnitine dehydratase/bile acid-inducible protein F</fullName>
    </submittedName>
</protein>
<dbReference type="GO" id="GO:0003824">
    <property type="term" value="F:catalytic activity"/>
    <property type="evidence" value="ECO:0007669"/>
    <property type="project" value="InterPro"/>
</dbReference>
<dbReference type="PANTHER" id="PTHR48228:SF5">
    <property type="entry name" value="ALPHA-METHYLACYL-COA RACEMASE"/>
    <property type="match status" value="1"/>
</dbReference>
<dbReference type="Gene3D" id="3.30.1540.10">
    <property type="entry name" value="formyl-coa transferase, domain 3"/>
    <property type="match status" value="1"/>
</dbReference>
<dbReference type="STRING" id="383372.Rcas_3441"/>
<reference evidence="1 2" key="1">
    <citation type="submission" date="2007-08" db="EMBL/GenBank/DDBJ databases">
        <title>Complete sequence of Roseiflexus castenholzii DSM 13941.</title>
        <authorList>
            <consortium name="US DOE Joint Genome Institute"/>
            <person name="Copeland A."/>
            <person name="Lucas S."/>
            <person name="Lapidus A."/>
            <person name="Barry K."/>
            <person name="Glavina del Rio T."/>
            <person name="Dalin E."/>
            <person name="Tice H."/>
            <person name="Pitluck S."/>
            <person name="Thompson L.S."/>
            <person name="Brettin T."/>
            <person name="Bruce D."/>
            <person name="Detter J.C."/>
            <person name="Han C."/>
            <person name="Tapia R."/>
            <person name="Schmutz J."/>
            <person name="Larimer F."/>
            <person name="Land M."/>
            <person name="Hauser L."/>
            <person name="Kyrpides N."/>
            <person name="Mikhailova N."/>
            <person name="Bryant D.A."/>
            <person name="Hanada S."/>
            <person name="Tsukatani Y."/>
            <person name="Richardson P."/>
        </authorList>
    </citation>
    <scope>NUCLEOTIDE SEQUENCE [LARGE SCALE GENOMIC DNA]</scope>
    <source>
        <strain evidence="2">DSM 13941 / HLO8</strain>
    </source>
</reference>
<dbReference type="Gene3D" id="3.40.50.10540">
    <property type="entry name" value="Crotonobetainyl-coa:carnitine coa-transferase, domain 1"/>
    <property type="match status" value="1"/>
</dbReference>
<evidence type="ECO:0000313" key="1">
    <source>
        <dbReference type="EMBL" id="ABU59491.1"/>
    </source>
</evidence>
<dbReference type="SUPFAM" id="SSF89796">
    <property type="entry name" value="CoA-transferase family III (CaiB/BaiF)"/>
    <property type="match status" value="1"/>
</dbReference>